<dbReference type="Pfam" id="PF01494">
    <property type="entry name" value="FAD_binding_3"/>
    <property type="match status" value="1"/>
</dbReference>
<proteinExistence type="predicted"/>
<dbReference type="InterPro" id="IPR036188">
    <property type="entry name" value="FAD/NAD-bd_sf"/>
</dbReference>
<comment type="caution">
    <text evidence="2">The sequence shown here is derived from an EMBL/GenBank/DDBJ whole genome shotgun (WGS) entry which is preliminary data.</text>
</comment>
<protein>
    <submittedName>
        <fullName evidence="2">2-polyprenyl-6-methoxyphenol hydroxylase-like FAD-dependent oxidoreductase</fullName>
    </submittedName>
</protein>
<keyword evidence="3" id="KW-1185">Reference proteome</keyword>
<feature type="domain" description="FAD-binding" evidence="1">
    <location>
        <begin position="3"/>
        <end position="332"/>
    </location>
</feature>
<dbReference type="Proteomes" id="UP000573327">
    <property type="component" value="Unassembled WGS sequence"/>
</dbReference>
<dbReference type="SUPFAM" id="SSF51905">
    <property type="entry name" value="FAD/NAD(P)-binding domain"/>
    <property type="match status" value="1"/>
</dbReference>
<dbReference type="RefSeq" id="WP_184913373.1">
    <property type="nucleotide sequence ID" value="NZ_JACHJR010000001.1"/>
</dbReference>
<dbReference type="Gene3D" id="3.50.50.60">
    <property type="entry name" value="FAD/NAD(P)-binding domain"/>
    <property type="match status" value="1"/>
</dbReference>
<accession>A0A7W7S9H4</accession>
<evidence type="ECO:0000259" key="1">
    <source>
        <dbReference type="Pfam" id="PF01494"/>
    </source>
</evidence>
<organism evidence="2 3">
    <name type="scientific">Kitasatospora gansuensis</name>
    <dbReference type="NCBI Taxonomy" id="258050"/>
    <lineage>
        <taxon>Bacteria</taxon>
        <taxon>Bacillati</taxon>
        <taxon>Actinomycetota</taxon>
        <taxon>Actinomycetes</taxon>
        <taxon>Kitasatosporales</taxon>
        <taxon>Streptomycetaceae</taxon>
        <taxon>Kitasatospora</taxon>
    </lineage>
</organism>
<sequence>MRNVLISGAGIAGPTLAYWLARHGFRPTVVEPAPAARPGGSPVDVRGPALRVAERMGVLPQLRAAGTGVTSLRFVDAAGRQVGRVATGGRRGAGEVELPRGDLAALLSEAAREHAEFLFGDSISTLAQDADGVDVTFEHAPPRRFDLVIGADGLHSRVRRLAFGPERVHVRHLGMYVATVPLLSGPDDPADGVRMYNAPGRAAAVHPGRGRSLGFFAFRHPEVTDLHHRDLAGQRRLLGAAYAEDERTGAWRLPELLDRARTADEFYFDAVAQVRLDTWSHGRIGLLGDAASAVSLFGDGSSLALAGAHTLATALADHTEPTTALHHYETTHRRLVDPRQRNVLRAAALLVPRTSRGLRTRNLATHLLPSGG</sequence>
<dbReference type="PANTHER" id="PTHR46865">
    <property type="entry name" value="OXIDOREDUCTASE-RELATED"/>
    <property type="match status" value="1"/>
</dbReference>
<evidence type="ECO:0000313" key="3">
    <source>
        <dbReference type="Proteomes" id="UP000573327"/>
    </source>
</evidence>
<name>A0A7W7S9H4_9ACTN</name>
<dbReference type="EMBL" id="JACHJR010000001">
    <property type="protein sequence ID" value="MBB4946384.1"/>
    <property type="molecule type" value="Genomic_DNA"/>
</dbReference>
<dbReference type="GO" id="GO:0071949">
    <property type="term" value="F:FAD binding"/>
    <property type="evidence" value="ECO:0007669"/>
    <property type="project" value="InterPro"/>
</dbReference>
<dbReference type="Gene3D" id="3.30.9.10">
    <property type="entry name" value="D-Amino Acid Oxidase, subunit A, domain 2"/>
    <property type="match status" value="1"/>
</dbReference>
<evidence type="ECO:0000313" key="2">
    <source>
        <dbReference type="EMBL" id="MBB4946384.1"/>
    </source>
</evidence>
<dbReference type="PANTHER" id="PTHR46865:SF2">
    <property type="entry name" value="MONOOXYGENASE"/>
    <property type="match status" value="1"/>
</dbReference>
<dbReference type="PRINTS" id="PR00420">
    <property type="entry name" value="RNGMNOXGNASE"/>
</dbReference>
<dbReference type="InterPro" id="IPR051704">
    <property type="entry name" value="FAD_aromatic-hydroxylase"/>
</dbReference>
<dbReference type="InterPro" id="IPR002938">
    <property type="entry name" value="FAD-bd"/>
</dbReference>
<gene>
    <name evidence="2" type="ORF">F4556_001919</name>
</gene>
<dbReference type="AlphaFoldDB" id="A0A7W7S9H4"/>
<reference evidence="2 3" key="1">
    <citation type="submission" date="2020-08" db="EMBL/GenBank/DDBJ databases">
        <title>Sequencing the genomes of 1000 actinobacteria strains.</title>
        <authorList>
            <person name="Klenk H.-P."/>
        </authorList>
    </citation>
    <scope>NUCLEOTIDE SEQUENCE [LARGE SCALE GENOMIC DNA]</scope>
    <source>
        <strain evidence="2 3">DSM 44786</strain>
    </source>
</reference>